<dbReference type="Proteomes" id="UP000198703">
    <property type="component" value="Unassembled WGS sequence"/>
</dbReference>
<evidence type="ECO:0000256" key="4">
    <source>
        <dbReference type="SAM" id="MobiDB-lite"/>
    </source>
</evidence>
<dbReference type="GO" id="GO:0071555">
    <property type="term" value="P:cell wall organization"/>
    <property type="evidence" value="ECO:0007669"/>
    <property type="project" value="TreeGrafter"/>
</dbReference>
<dbReference type="PANTHER" id="PTHR30627:SF1">
    <property type="entry name" value="PEPTIDOGLYCAN D,D-TRANSPEPTIDASE FTSI"/>
    <property type="match status" value="1"/>
</dbReference>
<dbReference type="InterPro" id="IPR050515">
    <property type="entry name" value="Beta-lactam/transpept"/>
</dbReference>
<organism evidence="7 8">
    <name type="scientific">Rubrimonas cliftonensis</name>
    <dbReference type="NCBI Taxonomy" id="89524"/>
    <lineage>
        <taxon>Bacteria</taxon>
        <taxon>Pseudomonadati</taxon>
        <taxon>Pseudomonadota</taxon>
        <taxon>Alphaproteobacteria</taxon>
        <taxon>Rhodobacterales</taxon>
        <taxon>Paracoccaceae</taxon>
        <taxon>Rubrimonas</taxon>
    </lineage>
</organism>
<dbReference type="GO" id="GO:0005886">
    <property type="term" value="C:plasma membrane"/>
    <property type="evidence" value="ECO:0007669"/>
    <property type="project" value="TreeGrafter"/>
</dbReference>
<dbReference type="AlphaFoldDB" id="A0A1H4B7K8"/>
<comment type="subcellular location">
    <subcellularLocation>
        <location evidence="1">Membrane</location>
    </subcellularLocation>
</comment>
<keyword evidence="7" id="KW-0131">Cell cycle</keyword>
<dbReference type="SUPFAM" id="SSF56601">
    <property type="entry name" value="beta-lactamase/transpeptidase-like"/>
    <property type="match status" value="1"/>
</dbReference>
<evidence type="ECO:0000313" key="8">
    <source>
        <dbReference type="Proteomes" id="UP000198703"/>
    </source>
</evidence>
<keyword evidence="2" id="KW-0378">Hydrolase</keyword>
<evidence type="ECO:0000256" key="2">
    <source>
        <dbReference type="ARBA" id="ARBA00022645"/>
    </source>
</evidence>
<keyword evidence="8" id="KW-1185">Reference proteome</keyword>
<dbReference type="EMBL" id="FNQM01000005">
    <property type="protein sequence ID" value="SEA44034.1"/>
    <property type="molecule type" value="Genomic_DNA"/>
</dbReference>
<accession>A0A1H4B7K8</accession>
<evidence type="ECO:0000313" key="7">
    <source>
        <dbReference type="EMBL" id="SEA44034.1"/>
    </source>
</evidence>
<keyword evidence="3" id="KW-0472">Membrane</keyword>
<dbReference type="PANTHER" id="PTHR30627">
    <property type="entry name" value="PEPTIDOGLYCAN D,D-TRANSPEPTIDASE"/>
    <property type="match status" value="1"/>
</dbReference>
<dbReference type="InterPro" id="IPR036138">
    <property type="entry name" value="PBP_dimer_sf"/>
</dbReference>
<dbReference type="Pfam" id="PF00905">
    <property type="entry name" value="Transpeptidase"/>
    <property type="match status" value="1"/>
</dbReference>
<dbReference type="GO" id="GO:0004180">
    <property type="term" value="F:carboxypeptidase activity"/>
    <property type="evidence" value="ECO:0007669"/>
    <property type="project" value="UniProtKB-KW"/>
</dbReference>
<evidence type="ECO:0000259" key="5">
    <source>
        <dbReference type="Pfam" id="PF00905"/>
    </source>
</evidence>
<dbReference type="Gene3D" id="3.30.450.330">
    <property type="match status" value="1"/>
</dbReference>
<proteinExistence type="predicted"/>
<dbReference type="GO" id="GO:0008658">
    <property type="term" value="F:penicillin binding"/>
    <property type="evidence" value="ECO:0007669"/>
    <property type="project" value="InterPro"/>
</dbReference>
<feature type="domain" description="Penicillin-binding protein dimerisation" evidence="6">
    <location>
        <begin position="103"/>
        <end position="239"/>
    </location>
</feature>
<evidence type="ECO:0000256" key="1">
    <source>
        <dbReference type="ARBA" id="ARBA00004370"/>
    </source>
</evidence>
<dbReference type="OrthoDB" id="9789078at2"/>
<dbReference type="RefSeq" id="WP_093252867.1">
    <property type="nucleotide sequence ID" value="NZ_FNQM01000005.1"/>
</dbReference>
<feature type="compositionally biased region" description="Basic and acidic residues" evidence="4">
    <location>
        <begin position="1"/>
        <end position="29"/>
    </location>
</feature>
<evidence type="ECO:0000256" key="3">
    <source>
        <dbReference type="ARBA" id="ARBA00023136"/>
    </source>
</evidence>
<sequence length="614" mass="64634">MTLRDPGTRDARIADRPEMGPEARPDARPGGRLPLTTPEPLAALLSGAAQRRREEETPSAQAEWRLALVAGVFAMGFLTVALRMASLALAEPVEPRSVDAGPVYAERAEIVDRAGRPLAMNLPAWSAYAHPHEMDAPGAAVGRIAAALPGLDEDALRERLTAGRRFAWIKRPVTPEERQTLHDLGLPGLYFGAREVRVYPAGRMAAHVLGGARAGEEGVRGAQVLGRAGVELQHDAALRDPAREGAPLRLSIDLRAQAALTETLEAARAATNASAVFATLMDVRTGAVAALVSLPDFDPNAPPSLADPDEASRMRVRPAQDVYEFGSVFKPFVAALALDRGVIGMNDMIDAKGPLVWGRHRFRDYYRMPDEMAISDVMAKSSNVATARVALAVGAAPYQAFLRDIGITEPSTLELPEAGLGAPKLPKRWSEVSTITVSFGYGVSTSQVHLAAAYAALVNGGFRVRPTLDPDAAPPGEEARVLSARASEHMREVLRAVVTRGSGRSADAPGYPVGGKTGTAEKLNRNGPGYDGERTLATFAGVFPIDDPAYVLVLSIDEGADTTGPKPRRTAGAIAAPAAGEAIRRLAPLLGLKPRFPDAAAGAAPGALLAANGG</sequence>
<dbReference type="InterPro" id="IPR005311">
    <property type="entry name" value="PBP_dimer"/>
</dbReference>
<dbReference type="Gene3D" id="1.10.150.770">
    <property type="match status" value="1"/>
</dbReference>
<keyword evidence="7" id="KW-0132">Cell division</keyword>
<dbReference type="GO" id="GO:0051301">
    <property type="term" value="P:cell division"/>
    <property type="evidence" value="ECO:0007669"/>
    <property type="project" value="UniProtKB-KW"/>
</dbReference>
<dbReference type="Gene3D" id="3.90.1310.10">
    <property type="entry name" value="Penicillin-binding protein 2a (Domain 2)"/>
    <property type="match status" value="1"/>
</dbReference>
<name>A0A1H4B7K8_9RHOB</name>
<feature type="domain" description="Penicillin-binding protein transpeptidase" evidence="5">
    <location>
        <begin position="277"/>
        <end position="578"/>
    </location>
</feature>
<keyword evidence="2" id="KW-0121">Carboxypeptidase</keyword>
<dbReference type="Gene3D" id="3.40.710.10">
    <property type="entry name" value="DD-peptidase/beta-lactamase superfamily"/>
    <property type="match status" value="1"/>
</dbReference>
<evidence type="ECO:0000259" key="6">
    <source>
        <dbReference type="Pfam" id="PF03717"/>
    </source>
</evidence>
<dbReference type="InterPro" id="IPR012338">
    <property type="entry name" value="Beta-lactam/transpept-like"/>
</dbReference>
<dbReference type="SUPFAM" id="SSF56519">
    <property type="entry name" value="Penicillin binding protein dimerisation domain"/>
    <property type="match status" value="1"/>
</dbReference>
<protein>
    <submittedName>
        <fullName evidence="7">Cell division protein FtsI (Penicillin-binding protein 3)</fullName>
    </submittedName>
</protein>
<dbReference type="Pfam" id="PF03717">
    <property type="entry name" value="PBP_dimer"/>
    <property type="match status" value="1"/>
</dbReference>
<feature type="region of interest" description="Disordered" evidence="4">
    <location>
        <begin position="501"/>
        <end position="521"/>
    </location>
</feature>
<reference evidence="7 8" key="1">
    <citation type="submission" date="2016-10" db="EMBL/GenBank/DDBJ databases">
        <authorList>
            <person name="de Groot N.N."/>
        </authorList>
    </citation>
    <scope>NUCLEOTIDE SEQUENCE [LARGE SCALE GENOMIC DNA]</scope>
    <source>
        <strain evidence="7 8">DSM 15345</strain>
    </source>
</reference>
<dbReference type="InterPro" id="IPR001460">
    <property type="entry name" value="PCN-bd_Tpept"/>
</dbReference>
<dbReference type="STRING" id="89524.SAMN05444370_10557"/>
<gene>
    <name evidence="7" type="ORF">SAMN05444370_10557</name>
</gene>
<keyword evidence="2" id="KW-0645">Protease</keyword>
<feature type="region of interest" description="Disordered" evidence="4">
    <location>
        <begin position="1"/>
        <end position="38"/>
    </location>
</feature>